<keyword evidence="3" id="KW-0997">Cell inner membrane</keyword>
<evidence type="ECO:0000256" key="6">
    <source>
        <dbReference type="ARBA" id="ARBA00023136"/>
    </source>
</evidence>
<dbReference type="PANTHER" id="PTHR30336">
    <property type="entry name" value="INNER MEMBRANE PROTEIN, PROBABLE PERMEASE"/>
    <property type="match status" value="1"/>
</dbReference>
<keyword evidence="5 8" id="KW-1133">Transmembrane helix</keyword>
<gene>
    <name evidence="10" type="ordered locus">Spirs_0313</name>
</gene>
<dbReference type="InterPro" id="IPR051599">
    <property type="entry name" value="Cell_Envelope_Assoc"/>
</dbReference>
<protein>
    <recommendedName>
        <fullName evidence="9">DUF218 domain-containing protein</fullName>
    </recommendedName>
</protein>
<dbReference type="GO" id="GO:0005886">
    <property type="term" value="C:plasma membrane"/>
    <property type="evidence" value="ECO:0007669"/>
    <property type="project" value="UniProtKB-SubCell"/>
</dbReference>
<dbReference type="InterPro" id="IPR003848">
    <property type="entry name" value="DUF218"/>
</dbReference>
<keyword evidence="4 8" id="KW-0812">Transmembrane</keyword>
<dbReference type="Pfam" id="PF02698">
    <property type="entry name" value="DUF218"/>
    <property type="match status" value="1"/>
</dbReference>
<evidence type="ECO:0000256" key="1">
    <source>
        <dbReference type="ARBA" id="ARBA00004377"/>
    </source>
</evidence>
<dbReference type="Proteomes" id="UP000002318">
    <property type="component" value="Chromosome"/>
</dbReference>
<reference evidence="10 11" key="1">
    <citation type="journal article" date="2010" name="Stand. Genomic Sci.">
        <title>Complete genome sequence of Spirochaeta smaragdinae type strain (SEBR 4228).</title>
        <authorList>
            <person name="Mavromatis K."/>
            <person name="Yasawong M."/>
            <person name="Chertkov O."/>
            <person name="Lapidus A."/>
            <person name="Lucas S."/>
            <person name="Nolan M."/>
            <person name="Del Rio T.G."/>
            <person name="Tice H."/>
            <person name="Cheng J.F."/>
            <person name="Pitluck S."/>
            <person name="Liolios K."/>
            <person name="Ivanova N."/>
            <person name="Tapia R."/>
            <person name="Han C."/>
            <person name="Bruce D."/>
            <person name="Goodwin L."/>
            <person name="Pati A."/>
            <person name="Chen A."/>
            <person name="Palaniappan K."/>
            <person name="Land M."/>
            <person name="Hauser L."/>
            <person name="Chang Y.J."/>
            <person name="Jeffries C.D."/>
            <person name="Detter J.C."/>
            <person name="Rohde M."/>
            <person name="Brambilla E."/>
            <person name="Spring S."/>
            <person name="Goker M."/>
            <person name="Sikorski J."/>
            <person name="Woyke T."/>
            <person name="Bristow J."/>
            <person name="Eisen J.A."/>
            <person name="Markowitz V."/>
            <person name="Hugenholtz P."/>
            <person name="Klenk H.P."/>
            <person name="Kyrpides N.C."/>
        </authorList>
    </citation>
    <scope>NUCLEOTIDE SEQUENCE [LARGE SCALE GENOMIC DNA]</scope>
    <source>
        <strain evidence="11">DSM 11293 / JCM 15392 / SEBR 4228</strain>
    </source>
</reference>
<keyword evidence="11" id="KW-1185">Reference proteome</keyword>
<feature type="transmembrane region" description="Helical" evidence="8">
    <location>
        <begin position="29"/>
        <end position="50"/>
    </location>
</feature>
<evidence type="ECO:0000313" key="10">
    <source>
        <dbReference type="EMBL" id="ADK79469.1"/>
    </source>
</evidence>
<evidence type="ECO:0000256" key="5">
    <source>
        <dbReference type="ARBA" id="ARBA00022989"/>
    </source>
</evidence>
<evidence type="ECO:0000256" key="8">
    <source>
        <dbReference type="SAM" id="Phobius"/>
    </source>
</evidence>
<evidence type="ECO:0000256" key="3">
    <source>
        <dbReference type="ARBA" id="ARBA00022519"/>
    </source>
</evidence>
<proteinExistence type="predicted"/>
<dbReference type="HOGENOM" id="CLU_051474_0_2_12"/>
<evidence type="ECO:0000313" key="11">
    <source>
        <dbReference type="Proteomes" id="UP000002318"/>
    </source>
</evidence>
<dbReference type="AlphaFoldDB" id="E1RAH8"/>
<evidence type="ECO:0000256" key="7">
    <source>
        <dbReference type="ARBA" id="ARBA00037355"/>
    </source>
</evidence>
<keyword evidence="2" id="KW-1003">Cell membrane</keyword>
<name>E1RAH8_SEDSS</name>
<comment type="subcellular location">
    <subcellularLocation>
        <location evidence="1">Cell inner membrane</location>
        <topology evidence="1">Single-pass membrane protein</topology>
    </subcellularLocation>
</comment>
<dbReference type="eggNOG" id="COG2949">
    <property type="taxonomic scope" value="Bacteria"/>
</dbReference>
<dbReference type="CDD" id="cd06259">
    <property type="entry name" value="YdcF-like"/>
    <property type="match status" value="1"/>
</dbReference>
<evidence type="ECO:0000259" key="9">
    <source>
        <dbReference type="Pfam" id="PF02698"/>
    </source>
</evidence>
<accession>E1RAH8</accession>
<dbReference type="KEGG" id="ssm:Spirs_0313"/>
<keyword evidence="6 8" id="KW-0472">Membrane</keyword>
<evidence type="ECO:0000256" key="4">
    <source>
        <dbReference type="ARBA" id="ARBA00022692"/>
    </source>
</evidence>
<sequence length="240" mass="27510">MNVPFSSCHCQRLEVQAILIFRFMKRKSFIVVGIAIICVFFLLLILMLFIDRSISVVARERLYDSISEVPSVKTALVLGTSRYRPGGKTNLYFRYRIEAAKALFDAGKVRYLLVSGDNARKSYNEPVEMRQALVEMGVPIDRIVLDYAGFRTLDSVVRCQEVFGQDHFIIVSQRFHNERALYIARHFGIDAVAFNAKDVGGYSGRRIRGREYFARVKALLDLHFFHTGPRFLGETVEIPE</sequence>
<evidence type="ECO:0000256" key="2">
    <source>
        <dbReference type="ARBA" id="ARBA00022475"/>
    </source>
</evidence>
<dbReference type="PANTHER" id="PTHR30336:SF0">
    <property type="entry name" value="PROTEIN SANA"/>
    <property type="match status" value="1"/>
</dbReference>
<organism evidence="10 11">
    <name type="scientific">Sediminispirochaeta smaragdinae (strain DSM 11293 / JCM 15392 / SEBR 4228)</name>
    <name type="common">Spirochaeta smaragdinae</name>
    <dbReference type="NCBI Taxonomy" id="573413"/>
    <lineage>
        <taxon>Bacteria</taxon>
        <taxon>Pseudomonadati</taxon>
        <taxon>Spirochaetota</taxon>
        <taxon>Spirochaetia</taxon>
        <taxon>Spirochaetales</taxon>
        <taxon>Spirochaetaceae</taxon>
        <taxon>Sediminispirochaeta</taxon>
    </lineage>
</organism>
<dbReference type="EMBL" id="CP002116">
    <property type="protein sequence ID" value="ADK79469.1"/>
    <property type="molecule type" value="Genomic_DNA"/>
</dbReference>
<feature type="domain" description="DUF218" evidence="9">
    <location>
        <begin position="75"/>
        <end position="196"/>
    </location>
</feature>
<comment type="function">
    <text evidence="7">Participates in the barrier function of the cell envelope.</text>
</comment>